<sequence length="359" mass="41895">MVNKKDNNDFMPTVAIPPGETIRENMEYLGMNQKELAARLDITPKHLSNIINGNAPITYDTALKLELVIGPSAQFWMNLETNYQLNKARLEKQKRLYIDLEILKEIPYKEMSEFGWVKETNDRIERVFNCREFFGVAELSSIKPSYAVAFRTHKQVREISDFGVLAWLRRAELKGLNVEVKKFNKRKLKSLIPTFRELTLKEPAEFYPEMKRLCAECGVALVLVPYLPKTYICGATIWRNNKAILSLSVRGKRADVFWFTFFHELAHLINHSSNEFHISFDNEDGEDEADHLASNYLISEKQYKNFIEEYDYTDKIQIINYSHEIGISPCILLGRLQHDKLIGYQYYNDLKPSFEIVRS</sequence>
<dbReference type="SMART" id="SM00530">
    <property type="entry name" value="HTH_XRE"/>
    <property type="match status" value="1"/>
</dbReference>
<dbReference type="PANTHER" id="PTHR36924:SF1">
    <property type="entry name" value="ANTITOXIN HIGA-1"/>
    <property type="match status" value="1"/>
</dbReference>
<reference evidence="4 5" key="1">
    <citation type="submission" date="2016-11" db="EMBL/GenBank/DDBJ databases">
        <authorList>
            <person name="Manzoor S."/>
        </authorList>
    </citation>
    <scope>NUCLEOTIDE SEQUENCE [LARGE SCALE GENOMIC DNA]</scope>
    <source>
        <strain evidence="4">Clostridium ultunense strain Esp</strain>
    </source>
</reference>
<dbReference type="PANTHER" id="PTHR36924">
    <property type="entry name" value="ANTITOXIN HIGA-1"/>
    <property type="match status" value="1"/>
</dbReference>
<evidence type="ECO:0000256" key="1">
    <source>
        <dbReference type="ARBA" id="ARBA00007227"/>
    </source>
</evidence>
<accession>M1ZBG8</accession>
<dbReference type="AlphaFoldDB" id="M1ZBG8"/>
<evidence type="ECO:0000256" key="2">
    <source>
        <dbReference type="ARBA" id="ARBA00023125"/>
    </source>
</evidence>
<dbReference type="NCBIfam" id="TIGR02607">
    <property type="entry name" value="antidote_HigA"/>
    <property type="match status" value="1"/>
</dbReference>
<dbReference type="InterPro" id="IPR013430">
    <property type="entry name" value="Toxin_antidote_HigA"/>
</dbReference>
<proteinExistence type="inferred from homology"/>
<dbReference type="Gene3D" id="1.10.260.40">
    <property type="entry name" value="lambda repressor-like DNA-binding domains"/>
    <property type="match status" value="1"/>
</dbReference>
<dbReference type="SUPFAM" id="SSF47413">
    <property type="entry name" value="lambda repressor-like DNA-binding domains"/>
    <property type="match status" value="1"/>
</dbReference>
<dbReference type="GO" id="GO:0003677">
    <property type="term" value="F:DNA binding"/>
    <property type="evidence" value="ECO:0007669"/>
    <property type="project" value="UniProtKB-KW"/>
</dbReference>
<dbReference type="RefSeq" id="WP_005585289.1">
    <property type="nucleotide sequence ID" value="NZ_LT669839.1"/>
</dbReference>
<dbReference type="EMBL" id="LT669839">
    <property type="protein sequence ID" value="SHD76259.1"/>
    <property type="molecule type" value="Genomic_DNA"/>
</dbReference>
<organism evidence="4 5">
    <name type="scientific">[Clostridium] ultunense Esp</name>
    <dbReference type="NCBI Taxonomy" id="1288971"/>
    <lineage>
        <taxon>Bacteria</taxon>
        <taxon>Bacillati</taxon>
        <taxon>Bacillota</taxon>
        <taxon>Tissierellia</taxon>
        <taxon>Tissierellales</taxon>
        <taxon>Tepidimicrobiaceae</taxon>
        <taxon>Schnuerera</taxon>
    </lineage>
</organism>
<protein>
    <submittedName>
        <fullName evidence="4">Plasmid maintenance system antidote protein,XRE family</fullName>
    </submittedName>
</protein>
<evidence type="ECO:0000313" key="5">
    <source>
        <dbReference type="Proteomes" id="UP000245423"/>
    </source>
</evidence>
<gene>
    <name evidence="4" type="ORF">CUESP1_0881</name>
</gene>
<keyword evidence="2" id="KW-0238">DNA-binding</keyword>
<dbReference type="Pfam" id="PF06114">
    <property type="entry name" value="Peptidase_M78"/>
    <property type="match status" value="1"/>
</dbReference>
<dbReference type="Proteomes" id="UP000245423">
    <property type="component" value="Chromosome 1"/>
</dbReference>
<comment type="similarity">
    <text evidence="1">Belongs to the short-chain fatty acyl-CoA assimilation regulator (ScfR) family.</text>
</comment>
<dbReference type="InterPro" id="IPR010982">
    <property type="entry name" value="Lambda_DNA-bd_dom_sf"/>
</dbReference>
<dbReference type="HOGENOM" id="CLU_055824_0_0_9"/>
<dbReference type="Pfam" id="PF01381">
    <property type="entry name" value="HTH_3"/>
    <property type="match status" value="1"/>
</dbReference>
<keyword evidence="5" id="KW-1185">Reference proteome</keyword>
<dbReference type="InterPro" id="IPR010359">
    <property type="entry name" value="IrrE_HExxH"/>
</dbReference>
<dbReference type="OrthoDB" id="9796786at2"/>
<dbReference type="InterPro" id="IPR001387">
    <property type="entry name" value="Cro/C1-type_HTH"/>
</dbReference>
<evidence type="ECO:0000259" key="3">
    <source>
        <dbReference type="PROSITE" id="PS50943"/>
    </source>
</evidence>
<name>M1ZBG8_9FIRM</name>
<dbReference type="CDD" id="cd00093">
    <property type="entry name" value="HTH_XRE"/>
    <property type="match status" value="1"/>
</dbReference>
<dbReference type="PROSITE" id="PS50943">
    <property type="entry name" value="HTH_CROC1"/>
    <property type="match status" value="1"/>
</dbReference>
<evidence type="ECO:0000313" key="4">
    <source>
        <dbReference type="EMBL" id="SHD76259.1"/>
    </source>
</evidence>
<feature type="domain" description="HTH cro/C1-type" evidence="3">
    <location>
        <begin position="22"/>
        <end position="76"/>
    </location>
</feature>